<dbReference type="GO" id="GO:0004564">
    <property type="term" value="F:beta-fructofuranosidase activity"/>
    <property type="evidence" value="ECO:0007669"/>
    <property type="project" value="UniProtKB-EC"/>
</dbReference>
<evidence type="ECO:0000256" key="6">
    <source>
        <dbReference type="ARBA" id="ARBA00023295"/>
    </source>
</evidence>
<dbReference type="NCBIfam" id="TIGR01322">
    <property type="entry name" value="scrB_fam"/>
    <property type="match status" value="1"/>
</dbReference>
<protein>
    <recommendedName>
        <fullName evidence="4 8">Sucrose-6-phosphate hydrolase</fullName>
        <ecNumber evidence="3 8">3.2.1.26</ecNumber>
    </recommendedName>
    <alternativeName>
        <fullName evidence="7 9">Invertase</fullName>
    </alternativeName>
</protein>
<comment type="pathway">
    <text evidence="1 9">Glycan biosynthesis; sucrose metabolism.</text>
</comment>
<dbReference type="InterPro" id="IPR051214">
    <property type="entry name" value="GH32_Enzymes"/>
</dbReference>
<dbReference type="Proteomes" id="UP000030001">
    <property type="component" value="Unassembled WGS sequence"/>
</dbReference>
<reference evidence="12 13" key="1">
    <citation type="submission" date="2014-09" db="EMBL/GenBank/DDBJ databases">
        <title>Lactobacillus mucosae CRL573 Genome Sequencing.</title>
        <authorList>
            <person name="Bleckwedel J."/>
            <person name="Teran L.C."/>
            <person name="Bonacina J."/>
            <person name="Saavedra L."/>
            <person name="Mozzi F.B."/>
            <person name="Raya R.R."/>
        </authorList>
    </citation>
    <scope>NUCLEOTIDE SEQUENCE [LARGE SCALE GENOMIC DNA]</scope>
    <source>
        <strain evidence="12 13">CRL573</strain>
    </source>
</reference>
<proteinExistence type="inferred from homology"/>
<evidence type="ECO:0000313" key="13">
    <source>
        <dbReference type="Proteomes" id="UP000030001"/>
    </source>
</evidence>
<dbReference type="InterPro" id="IPR013189">
    <property type="entry name" value="Glyco_hydro_32_C"/>
</dbReference>
<comment type="function">
    <text evidence="9">Enables the bacterium to metabolize sucrose as a sole carbon source.</text>
</comment>
<dbReference type="InterPro" id="IPR023296">
    <property type="entry name" value="Glyco_hydro_beta-prop_sf"/>
</dbReference>
<dbReference type="GO" id="GO:0005737">
    <property type="term" value="C:cytoplasm"/>
    <property type="evidence" value="ECO:0007669"/>
    <property type="project" value="UniProtKB-SubCell"/>
</dbReference>
<dbReference type="Pfam" id="PF00251">
    <property type="entry name" value="Glyco_hydro_32N"/>
    <property type="match status" value="1"/>
</dbReference>
<name>A0A099YDE8_LIMMU</name>
<sequence>MEWTREQRYLPYEKHSALELLKLQAQAANSSYQMHYHVRPNSGLLNDPNGFSYYNNEWHVFYQSFPFGAAHGLKSWMHMTSPDLVHWQSHGLALAPDTEYDSHGAYSGSARVIDDRLFLMYTGNHRDADWQRTPYQLGAWLDKQNQVTKLDQPLFVNPDHISEHFRDPQLLKYNDKYYAIIGAQEKDTQEGHIDLWVSDELTTGWQEVGYVDCMDDSMGYMCECPNLIDVDGHPVLIFCPQGLDKKVADYENIYPNMYLTGDDFDYEKAKLINSSQIPVNLDDGFDVYATQAFNAPDGKAYAISWVGLPDLSYPTDTENWANCLSQVKELHYQNGRLLQKPVAAMKELRGQAESFNGNVSHIKTGRQFEMIVDIAADQAGTLFLAAAQDLSAGLQVRFDTRTGKLSVDRSHAGQPVAPDFGTVRSVKLPADQPLKLDVFIDHSLAEIFVNDGEHVLTLRFFNDPCQVWAGFDERINAHGTVWQLKNM</sequence>
<comment type="catalytic activity">
    <reaction evidence="8">
        <text>Hydrolysis of terminal non-reducing beta-D-fructofuranoside residues in beta-D-fructofuranosides.</text>
        <dbReference type="EC" id="3.2.1.26"/>
    </reaction>
</comment>
<evidence type="ECO:0000256" key="5">
    <source>
        <dbReference type="ARBA" id="ARBA00022801"/>
    </source>
</evidence>
<evidence type="ECO:0000259" key="11">
    <source>
        <dbReference type="Pfam" id="PF08244"/>
    </source>
</evidence>
<comment type="subcellular location">
    <subcellularLocation>
        <location evidence="9">Cytoplasm</location>
    </subcellularLocation>
</comment>
<evidence type="ECO:0000256" key="7">
    <source>
        <dbReference type="ARBA" id="ARBA00033367"/>
    </source>
</evidence>
<feature type="domain" description="Glycosyl hydrolase family 32 N-terminal" evidence="10">
    <location>
        <begin position="37"/>
        <end position="341"/>
    </location>
</feature>
<dbReference type="GO" id="GO:0005985">
    <property type="term" value="P:sucrose metabolic process"/>
    <property type="evidence" value="ECO:0007669"/>
    <property type="project" value="UniProtKB-UniPathway"/>
</dbReference>
<evidence type="ECO:0000256" key="2">
    <source>
        <dbReference type="ARBA" id="ARBA00009902"/>
    </source>
</evidence>
<dbReference type="InterPro" id="IPR001362">
    <property type="entry name" value="Glyco_hydro_32"/>
</dbReference>
<dbReference type="PANTHER" id="PTHR43101">
    <property type="entry name" value="BETA-FRUCTOSIDASE"/>
    <property type="match status" value="1"/>
</dbReference>
<dbReference type="SMART" id="SM00640">
    <property type="entry name" value="Glyco_32"/>
    <property type="match status" value="1"/>
</dbReference>
<dbReference type="InterPro" id="IPR013148">
    <property type="entry name" value="Glyco_hydro_32_N"/>
</dbReference>
<dbReference type="UniPathway" id="UPA00238"/>
<evidence type="ECO:0000256" key="8">
    <source>
        <dbReference type="RuleBase" id="RU362110"/>
    </source>
</evidence>
<evidence type="ECO:0000256" key="3">
    <source>
        <dbReference type="ARBA" id="ARBA00012758"/>
    </source>
</evidence>
<gene>
    <name evidence="12" type="ORF">LX03_08185</name>
</gene>
<feature type="domain" description="Glycosyl hydrolase family 32 C-terminal" evidence="11">
    <location>
        <begin position="360"/>
        <end position="464"/>
    </location>
</feature>
<evidence type="ECO:0000256" key="4">
    <source>
        <dbReference type="ARBA" id="ARBA00019623"/>
    </source>
</evidence>
<dbReference type="Gene3D" id="2.115.10.20">
    <property type="entry name" value="Glycosyl hydrolase domain, family 43"/>
    <property type="match status" value="1"/>
</dbReference>
<dbReference type="PROSITE" id="PS00609">
    <property type="entry name" value="GLYCOSYL_HYDROL_F32"/>
    <property type="match status" value="1"/>
</dbReference>
<organism evidence="12 13">
    <name type="scientific">Limosilactobacillus mucosae</name>
    <name type="common">Lactobacillus mucosae</name>
    <dbReference type="NCBI Taxonomy" id="97478"/>
    <lineage>
        <taxon>Bacteria</taxon>
        <taxon>Bacillati</taxon>
        <taxon>Bacillota</taxon>
        <taxon>Bacilli</taxon>
        <taxon>Lactobacillales</taxon>
        <taxon>Lactobacillaceae</taxon>
        <taxon>Limosilactobacillus</taxon>
    </lineage>
</organism>
<dbReference type="CDD" id="cd18623">
    <property type="entry name" value="GH32_ScrB-like"/>
    <property type="match status" value="1"/>
</dbReference>
<keyword evidence="9" id="KW-0963">Cytoplasm</keyword>
<dbReference type="InterPro" id="IPR006232">
    <property type="entry name" value="Suc6P_hydrolase"/>
</dbReference>
<dbReference type="InterPro" id="IPR013320">
    <property type="entry name" value="ConA-like_dom_sf"/>
</dbReference>
<evidence type="ECO:0000313" key="12">
    <source>
        <dbReference type="EMBL" id="KGL66580.1"/>
    </source>
</evidence>
<dbReference type="SUPFAM" id="SSF75005">
    <property type="entry name" value="Arabinanase/levansucrase/invertase"/>
    <property type="match status" value="1"/>
</dbReference>
<comment type="caution">
    <text evidence="12">The sequence shown here is derived from an EMBL/GenBank/DDBJ whole genome shotgun (WGS) entry which is preliminary data.</text>
</comment>
<dbReference type="PANTHER" id="PTHR43101:SF1">
    <property type="entry name" value="BETA-FRUCTOSIDASE"/>
    <property type="match status" value="1"/>
</dbReference>
<comment type="similarity">
    <text evidence="2 8">Belongs to the glycosyl hydrolase 32 family.</text>
</comment>
<dbReference type="Gene3D" id="2.60.120.560">
    <property type="entry name" value="Exo-inulinase, domain 1"/>
    <property type="match status" value="1"/>
</dbReference>
<dbReference type="SUPFAM" id="SSF49899">
    <property type="entry name" value="Concanavalin A-like lectins/glucanases"/>
    <property type="match status" value="1"/>
</dbReference>
<dbReference type="EC" id="3.2.1.26" evidence="3 8"/>
<evidence type="ECO:0000259" key="10">
    <source>
        <dbReference type="Pfam" id="PF00251"/>
    </source>
</evidence>
<dbReference type="Pfam" id="PF08244">
    <property type="entry name" value="Glyco_hydro_32C"/>
    <property type="match status" value="1"/>
</dbReference>
<evidence type="ECO:0000256" key="1">
    <source>
        <dbReference type="ARBA" id="ARBA00004914"/>
    </source>
</evidence>
<accession>A0A099YDE8</accession>
<evidence type="ECO:0000256" key="9">
    <source>
        <dbReference type="RuleBase" id="RU365015"/>
    </source>
</evidence>
<keyword evidence="5 8" id="KW-0378">Hydrolase</keyword>
<keyword evidence="9" id="KW-0119">Carbohydrate metabolism</keyword>
<dbReference type="AlphaFoldDB" id="A0A099YDE8"/>
<keyword evidence="6 8" id="KW-0326">Glycosidase</keyword>
<dbReference type="InterPro" id="IPR018053">
    <property type="entry name" value="Glyco_hydro_32_AS"/>
</dbReference>
<dbReference type="EMBL" id="JROC01000035">
    <property type="protein sequence ID" value="KGL66580.1"/>
    <property type="molecule type" value="Genomic_DNA"/>
</dbReference>